<protein>
    <submittedName>
        <fullName evidence="1">Unplaced genomic scaffold scaffold_48, whole genome shotgun sequence</fullName>
    </submittedName>
</protein>
<dbReference type="Proteomes" id="UP000053820">
    <property type="component" value="Unassembled WGS sequence"/>
</dbReference>
<dbReference type="AlphaFoldDB" id="A0A0C9W9T0"/>
<proteinExistence type="predicted"/>
<evidence type="ECO:0000313" key="2">
    <source>
        <dbReference type="Proteomes" id="UP000053820"/>
    </source>
</evidence>
<reference evidence="1 2" key="1">
    <citation type="submission" date="2014-04" db="EMBL/GenBank/DDBJ databases">
        <title>Evolutionary Origins and Diversification of the Mycorrhizal Mutualists.</title>
        <authorList>
            <consortium name="DOE Joint Genome Institute"/>
            <consortium name="Mycorrhizal Genomics Consortium"/>
            <person name="Kohler A."/>
            <person name="Kuo A."/>
            <person name="Nagy L.G."/>
            <person name="Floudas D."/>
            <person name="Copeland A."/>
            <person name="Barry K.W."/>
            <person name="Cichocki N."/>
            <person name="Veneault-Fourrey C."/>
            <person name="LaButti K."/>
            <person name="Lindquist E.A."/>
            <person name="Lipzen A."/>
            <person name="Lundell T."/>
            <person name="Morin E."/>
            <person name="Murat C."/>
            <person name="Riley R."/>
            <person name="Ohm R."/>
            <person name="Sun H."/>
            <person name="Tunlid A."/>
            <person name="Henrissat B."/>
            <person name="Grigoriev I.V."/>
            <person name="Hibbett D.S."/>
            <person name="Martin F."/>
        </authorList>
    </citation>
    <scope>NUCLEOTIDE SEQUENCE [LARGE SCALE GENOMIC DNA]</scope>
    <source>
        <strain evidence="1 2">MD-312</strain>
    </source>
</reference>
<dbReference type="EMBL" id="KN839882">
    <property type="protein sequence ID" value="KIJ59702.1"/>
    <property type="molecule type" value="Genomic_DNA"/>
</dbReference>
<evidence type="ECO:0000313" key="1">
    <source>
        <dbReference type="EMBL" id="KIJ59702.1"/>
    </source>
</evidence>
<name>A0A0C9W9T0_9AGAM</name>
<accession>A0A0C9W9T0</accession>
<gene>
    <name evidence="1" type="ORF">HYDPIDRAFT_118199</name>
</gene>
<dbReference type="HOGENOM" id="CLU_2942047_0_0_1"/>
<keyword evidence="2" id="KW-1185">Reference proteome</keyword>
<organism evidence="1 2">
    <name type="scientific">Hydnomerulius pinastri MD-312</name>
    <dbReference type="NCBI Taxonomy" id="994086"/>
    <lineage>
        <taxon>Eukaryota</taxon>
        <taxon>Fungi</taxon>
        <taxon>Dikarya</taxon>
        <taxon>Basidiomycota</taxon>
        <taxon>Agaricomycotina</taxon>
        <taxon>Agaricomycetes</taxon>
        <taxon>Agaricomycetidae</taxon>
        <taxon>Boletales</taxon>
        <taxon>Boletales incertae sedis</taxon>
        <taxon>Leucogyrophana</taxon>
    </lineage>
</organism>
<sequence length="60" mass="7004">MFLVPFFLSSFLLVYLLYPFYETGWYWPLLLVVRRACVEVEEVRGLVFPGRSGQEPTSNA</sequence>